<dbReference type="Proteomes" id="UP000652761">
    <property type="component" value="Unassembled WGS sequence"/>
</dbReference>
<dbReference type="SUPFAM" id="SSF52833">
    <property type="entry name" value="Thioredoxin-like"/>
    <property type="match status" value="1"/>
</dbReference>
<evidence type="ECO:0000313" key="4">
    <source>
        <dbReference type="Proteomes" id="UP000652761"/>
    </source>
</evidence>
<dbReference type="OrthoDB" id="2121326at2759"/>
<dbReference type="Pfam" id="PF00085">
    <property type="entry name" value="Thioredoxin"/>
    <property type="match status" value="1"/>
</dbReference>
<feature type="region of interest" description="Disordered" evidence="1">
    <location>
        <begin position="117"/>
        <end position="138"/>
    </location>
</feature>
<evidence type="ECO:0000256" key="1">
    <source>
        <dbReference type="SAM" id="MobiDB-lite"/>
    </source>
</evidence>
<organism evidence="3 4">
    <name type="scientific">Colocasia esculenta</name>
    <name type="common">Wild taro</name>
    <name type="synonym">Arum esculentum</name>
    <dbReference type="NCBI Taxonomy" id="4460"/>
    <lineage>
        <taxon>Eukaryota</taxon>
        <taxon>Viridiplantae</taxon>
        <taxon>Streptophyta</taxon>
        <taxon>Embryophyta</taxon>
        <taxon>Tracheophyta</taxon>
        <taxon>Spermatophyta</taxon>
        <taxon>Magnoliopsida</taxon>
        <taxon>Liliopsida</taxon>
        <taxon>Araceae</taxon>
        <taxon>Aroideae</taxon>
        <taxon>Colocasieae</taxon>
        <taxon>Colocasia</taxon>
    </lineage>
</organism>
<dbReference type="AlphaFoldDB" id="A0A843V829"/>
<sequence>MCDPTHSQSPFPSSSPLQSSCHQTLLAHAVRGLERERRKSSIVFFSRRPMSEALRLPLNLPTTTPPLRRRRCKGRWASSSTASPGLHSSLTNSFPGRTFCSVPPRNRFVVVASTSSSWSVEEGGPPGEGNGTQQLLGGEEDAPTSIELETVSGEEHFDRIIVEAQKLEVPVVVVWMANWCRKCIYLKPKLEKLAANYYPRSNLPEPWPCWTKIRFYHVDVNAVPHKLVKRAGVTLWKDSTKQAEVIGGHKAWLVIDDIRRMIEDVP</sequence>
<evidence type="ECO:0000313" key="3">
    <source>
        <dbReference type="EMBL" id="MQL87749.1"/>
    </source>
</evidence>
<dbReference type="GO" id="GO:0009570">
    <property type="term" value="C:chloroplast stroma"/>
    <property type="evidence" value="ECO:0007669"/>
    <property type="project" value="InterPro"/>
</dbReference>
<proteinExistence type="predicted"/>
<feature type="domain" description="Thioredoxin" evidence="2">
    <location>
        <begin position="154"/>
        <end position="225"/>
    </location>
</feature>
<keyword evidence="4" id="KW-1185">Reference proteome</keyword>
<accession>A0A843V829</accession>
<dbReference type="EMBL" id="NMUH01001001">
    <property type="protein sequence ID" value="MQL87749.1"/>
    <property type="molecule type" value="Genomic_DNA"/>
</dbReference>
<dbReference type="CDD" id="cd02947">
    <property type="entry name" value="TRX_family"/>
    <property type="match status" value="1"/>
</dbReference>
<dbReference type="InterPro" id="IPR013766">
    <property type="entry name" value="Thioredoxin_domain"/>
</dbReference>
<dbReference type="PANTHER" id="PTHR47192">
    <property type="entry name" value="THIOREDOXIN-LIKE 3-2, CHLOROPLASTIC"/>
    <property type="match status" value="1"/>
</dbReference>
<dbReference type="PANTHER" id="PTHR47192:SF4">
    <property type="entry name" value="THIOREDOXIN-LIKE 3-2, CHLOROPLASTIC"/>
    <property type="match status" value="1"/>
</dbReference>
<protein>
    <recommendedName>
        <fullName evidence="2">Thioredoxin domain-containing protein</fullName>
    </recommendedName>
</protein>
<comment type="caution">
    <text evidence="3">The sequence shown here is derived from an EMBL/GenBank/DDBJ whole genome shotgun (WGS) entry which is preliminary data.</text>
</comment>
<name>A0A843V829_COLES</name>
<gene>
    <name evidence="3" type="ORF">Taro_020276</name>
</gene>
<dbReference type="Gene3D" id="3.40.30.10">
    <property type="entry name" value="Glutaredoxin"/>
    <property type="match status" value="1"/>
</dbReference>
<evidence type="ECO:0000259" key="2">
    <source>
        <dbReference type="Pfam" id="PF00085"/>
    </source>
</evidence>
<dbReference type="InterPro" id="IPR044253">
    <property type="entry name" value="WCRKC1/2"/>
</dbReference>
<reference evidence="3" key="1">
    <citation type="submission" date="2017-07" db="EMBL/GenBank/DDBJ databases">
        <title>Taro Niue Genome Assembly and Annotation.</title>
        <authorList>
            <person name="Atibalentja N."/>
            <person name="Keating K."/>
            <person name="Fields C.J."/>
        </authorList>
    </citation>
    <scope>NUCLEOTIDE SEQUENCE</scope>
    <source>
        <strain evidence="3">Niue_2</strain>
        <tissue evidence="3">Leaf</tissue>
    </source>
</reference>
<dbReference type="InterPro" id="IPR036249">
    <property type="entry name" value="Thioredoxin-like_sf"/>
</dbReference>